<keyword evidence="1" id="KW-0175">Coiled coil</keyword>
<dbReference type="OrthoDB" id="2252112at2759"/>
<reference evidence="3 4" key="1">
    <citation type="journal article" date="2018" name="G3 (Bethesda)">
        <title>Phylogenetic and Phylogenomic Definition of Rhizopus Species.</title>
        <authorList>
            <person name="Gryganskyi A.P."/>
            <person name="Golan J."/>
            <person name="Dolatabadi S."/>
            <person name="Mondo S."/>
            <person name="Robb S."/>
            <person name="Idnurm A."/>
            <person name="Muszewska A."/>
            <person name="Steczkiewicz K."/>
            <person name="Masonjones S."/>
            <person name="Liao H.L."/>
            <person name="Gajdeczka M.T."/>
            <person name="Anike F."/>
            <person name="Vuek A."/>
            <person name="Anishchenko I.M."/>
            <person name="Voigt K."/>
            <person name="de Hoog G.S."/>
            <person name="Smith M.E."/>
            <person name="Heitman J."/>
            <person name="Vilgalys R."/>
            <person name="Stajich J.E."/>
        </authorList>
    </citation>
    <scope>NUCLEOTIDE SEQUENCE [LARGE SCALE GENOMIC DNA]</scope>
    <source>
        <strain evidence="3 4">CBS 357.93</strain>
    </source>
</reference>
<feature type="compositionally biased region" description="Polar residues" evidence="2">
    <location>
        <begin position="22"/>
        <end position="47"/>
    </location>
</feature>
<feature type="coiled-coil region" evidence="1">
    <location>
        <begin position="330"/>
        <end position="414"/>
    </location>
</feature>
<keyword evidence="4" id="KW-1185">Reference proteome</keyword>
<feature type="coiled-coil region" evidence="1">
    <location>
        <begin position="81"/>
        <end position="298"/>
    </location>
</feature>
<evidence type="ECO:0000313" key="3">
    <source>
        <dbReference type="EMBL" id="RCH94866.1"/>
    </source>
</evidence>
<evidence type="ECO:0000256" key="2">
    <source>
        <dbReference type="SAM" id="MobiDB-lite"/>
    </source>
</evidence>
<name>A0A367JY39_RHIAZ</name>
<sequence length="479" mass="55824">MSSISLSIGKWAQPQKRRTIPAVTTDSHPQASSDHTMTSSPESMNSFEQEEEKVELPVTPSPSDEEDNKREDKSLILYRHVADMKQRLNNVNERLNDALKKTEYFETKFKSLSESTKKIVSGSARLTSENKELRKQLKAYEDTVDKILENHTLEGDRLQQLESFCTQHQKHIDSLEQRVTELQSQYESYMETTESSLREELKQIEQTKQEEMEQLRVLHQSEVNQLSQSFKEKYAQLEEERDAHIVELKSKMQTIYERQENDNIRQHREEAVRLQLQIDKLMQENASLKGQIDTLNEHVIKTTQLEKEIASVTALNLQLTKQRDLDHRGQEELHSQISILQDENRQLKEQLTDTENMSRETATQIMDGNEQLEKQLHERTQEMIAVERKLKEENQKLQAAIESLQQELSNQKLKPEGAAVRTKSRQQDELVRMHTKAQLGLIEYLEGEDDVVQALSRFKKQLEVEMREISDTEVIPSSS</sequence>
<proteinExistence type="predicted"/>
<dbReference type="AlphaFoldDB" id="A0A367JY39"/>
<dbReference type="SUPFAM" id="SSF58113">
    <property type="entry name" value="Apolipoprotein A-I"/>
    <property type="match status" value="1"/>
</dbReference>
<dbReference type="STRING" id="86630.A0A367JY39"/>
<dbReference type="Proteomes" id="UP000252139">
    <property type="component" value="Unassembled WGS sequence"/>
</dbReference>
<protein>
    <submittedName>
        <fullName evidence="3">Uncharacterized protein</fullName>
    </submittedName>
</protein>
<accession>A0A367JY39</accession>
<organism evidence="3 4">
    <name type="scientific">Rhizopus azygosporus</name>
    <name type="common">Rhizopus microsporus var. azygosporus</name>
    <dbReference type="NCBI Taxonomy" id="86630"/>
    <lineage>
        <taxon>Eukaryota</taxon>
        <taxon>Fungi</taxon>
        <taxon>Fungi incertae sedis</taxon>
        <taxon>Mucoromycota</taxon>
        <taxon>Mucoromycotina</taxon>
        <taxon>Mucoromycetes</taxon>
        <taxon>Mucorales</taxon>
        <taxon>Mucorineae</taxon>
        <taxon>Rhizopodaceae</taxon>
        <taxon>Rhizopus</taxon>
    </lineage>
</organism>
<dbReference type="EMBL" id="PJQL01000531">
    <property type="protein sequence ID" value="RCH94866.1"/>
    <property type="molecule type" value="Genomic_DNA"/>
</dbReference>
<comment type="caution">
    <text evidence="3">The sequence shown here is derived from an EMBL/GenBank/DDBJ whole genome shotgun (WGS) entry which is preliminary data.</text>
</comment>
<dbReference type="Gene3D" id="1.10.287.1490">
    <property type="match status" value="1"/>
</dbReference>
<gene>
    <name evidence="3" type="ORF">CU097_012150</name>
</gene>
<evidence type="ECO:0000256" key="1">
    <source>
        <dbReference type="SAM" id="Coils"/>
    </source>
</evidence>
<evidence type="ECO:0000313" key="4">
    <source>
        <dbReference type="Proteomes" id="UP000252139"/>
    </source>
</evidence>
<feature type="region of interest" description="Disordered" evidence="2">
    <location>
        <begin position="1"/>
        <end position="71"/>
    </location>
</feature>